<evidence type="ECO:0000256" key="3">
    <source>
        <dbReference type="ARBA" id="ARBA00023136"/>
    </source>
</evidence>
<feature type="transmembrane region" description="Helical" evidence="4">
    <location>
        <begin position="378"/>
        <end position="399"/>
    </location>
</feature>
<keyword evidence="2 4" id="KW-1133">Transmembrane helix</keyword>
<dbReference type="SUPFAM" id="SSF103473">
    <property type="entry name" value="MFS general substrate transporter"/>
    <property type="match status" value="1"/>
</dbReference>
<feature type="transmembrane region" description="Helical" evidence="4">
    <location>
        <begin position="78"/>
        <end position="97"/>
    </location>
</feature>
<reference evidence="6 7" key="1">
    <citation type="journal article" date="2015" name="Stand. Genomic Sci.">
        <title>Genomic Encyclopedia of Bacterial and Archaeal Type Strains, Phase III: the genomes of soil and plant-associated and newly described type strains.</title>
        <authorList>
            <person name="Whitman W.B."/>
            <person name="Woyke T."/>
            <person name="Klenk H.P."/>
            <person name="Zhou Y."/>
            <person name="Lilburn T.G."/>
            <person name="Beck B.J."/>
            <person name="De Vos P."/>
            <person name="Vandamme P."/>
            <person name="Eisen J.A."/>
            <person name="Garrity G."/>
            <person name="Hugenholtz P."/>
            <person name="Kyrpides N.C."/>
        </authorList>
    </citation>
    <scope>NUCLEOTIDE SEQUENCE [LARGE SCALE GENOMIC DNA]</scope>
    <source>
        <strain evidence="6 7">CGMCC 1.7748</strain>
    </source>
</reference>
<keyword evidence="7" id="KW-1185">Reference proteome</keyword>
<sequence length="418" mass="43428">MMHAPWYPGWNVVGVMISLQVGVIGTIIYAFAVMAVPISEALGVSRTALMLAPIFGQVGVALSSAGIGIILDRFSARQATVIGLLAFLVGLVGMALATQLWQLLMIFGTLFVLAKQLTGPLAGQIIAAKWFVRRRGAALSLVTMGSSIGGFVVPLLIGFLMRSMTYNDVLLLLAALWAALLLPAVLIGLQGPPTEALLREEAAGSMQPQSSALQAMVPVRALLANRNFLVATGAAMILVFVTMGVQYHMGGIAHDMEMDITGGAQLLASYAVASFLAKFGWAAVVDKFDSRIVFILAALLIALGVCALMLANFRTMLLGSALIGLGTAAIMPLLAVMLAREFGSGSIGKVLGIAFTGVQISALAPVSVGLLRDIGGSYHLPLTVFAGLVGAGMLAILFYHSDAPPPARLPKGASAAVD</sequence>
<dbReference type="EMBL" id="VLKK01000008">
    <property type="protein sequence ID" value="TWH92674.1"/>
    <property type="molecule type" value="Genomic_DNA"/>
</dbReference>
<feature type="transmembrane region" description="Helical" evidence="4">
    <location>
        <begin position="317"/>
        <end position="338"/>
    </location>
</feature>
<feature type="transmembrane region" description="Helical" evidence="4">
    <location>
        <begin position="48"/>
        <end position="71"/>
    </location>
</feature>
<feature type="transmembrane region" description="Helical" evidence="4">
    <location>
        <begin position="228"/>
        <end position="247"/>
    </location>
</feature>
<evidence type="ECO:0000259" key="5">
    <source>
        <dbReference type="PROSITE" id="PS50850"/>
    </source>
</evidence>
<feature type="transmembrane region" description="Helical" evidence="4">
    <location>
        <begin position="292"/>
        <end position="311"/>
    </location>
</feature>
<dbReference type="InterPro" id="IPR036259">
    <property type="entry name" value="MFS_trans_sf"/>
</dbReference>
<dbReference type="Pfam" id="PF07690">
    <property type="entry name" value="MFS_1"/>
    <property type="match status" value="2"/>
</dbReference>
<feature type="domain" description="Major facilitator superfamily (MFS) profile" evidence="5">
    <location>
        <begin position="6"/>
        <end position="404"/>
    </location>
</feature>
<evidence type="ECO:0000313" key="6">
    <source>
        <dbReference type="EMBL" id="TWH92674.1"/>
    </source>
</evidence>
<dbReference type="InterPro" id="IPR011701">
    <property type="entry name" value="MFS"/>
</dbReference>
<dbReference type="PANTHER" id="PTHR11360:SF290">
    <property type="entry name" value="MONOCARBOXYLATE MFS PERMEASE"/>
    <property type="match status" value="1"/>
</dbReference>
<dbReference type="InterPro" id="IPR020846">
    <property type="entry name" value="MFS_dom"/>
</dbReference>
<dbReference type="Proteomes" id="UP000316624">
    <property type="component" value="Unassembled WGS sequence"/>
</dbReference>
<feature type="transmembrane region" description="Helical" evidence="4">
    <location>
        <begin position="138"/>
        <end position="157"/>
    </location>
</feature>
<dbReference type="PROSITE" id="PS50850">
    <property type="entry name" value="MFS"/>
    <property type="match status" value="1"/>
</dbReference>
<comment type="caution">
    <text evidence="6">The sequence shown here is derived from an EMBL/GenBank/DDBJ whole genome shotgun (WGS) entry which is preliminary data.</text>
</comment>
<dbReference type="PANTHER" id="PTHR11360">
    <property type="entry name" value="MONOCARBOXYLATE TRANSPORTER"/>
    <property type="match status" value="1"/>
</dbReference>
<dbReference type="GO" id="GO:0022857">
    <property type="term" value="F:transmembrane transporter activity"/>
    <property type="evidence" value="ECO:0007669"/>
    <property type="project" value="InterPro"/>
</dbReference>
<protein>
    <submittedName>
        <fullName evidence="6">Sugar phosphate permease</fullName>
    </submittedName>
</protein>
<organism evidence="6 7">
    <name type="scientific">Sphingobium wenxiniae (strain DSM 21828 / CGMCC 1.7748 / JZ-1)</name>
    <dbReference type="NCBI Taxonomy" id="595605"/>
    <lineage>
        <taxon>Bacteria</taxon>
        <taxon>Pseudomonadati</taxon>
        <taxon>Pseudomonadota</taxon>
        <taxon>Alphaproteobacteria</taxon>
        <taxon>Sphingomonadales</taxon>
        <taxon>Sphingomonadaceae</taxon>
        <taxon>Sphingobium</taxon>
    </lineage>
</organism>
<evidence type="ECO:0000256" key="4">
    <source>
        <dbReference type="SAM" id="Phobius"/>
    </source>
</evidence>
<keyword evidence="3 4" id="KW-0472">Membrane</keyword>
<dbReference type="InterPro" id="IPR050327">
    <property type="entry name" value="Proton-linked_MCT"/>
</dbReference>
<evidence type="ECO:0000256" key="2">
    <source>
        <dbReference type="ARBA" id="ARBA00022989"/>
    </source>
</evidence>
<dbReference type="AlphaFoldDB" id="A0A562KBI8"/>
<dbReference type="Gene3D" id="1.20.1250.20">
    <property type="entry name" value="MFS general substrate transporter like domains"/>
    <property type="match status" value="2"/>
</dbReference>
<name>A0A562KBI8_SPHWJ</name>
<feature type="transmembrane region" description="Helical" evidence="4">
    <location>
        <begin position="12"/>
        <end position="36"/>
    </location>
</feature>
<feature type="transmembrane region" description="Helical" evidence="4">
    <location>
        <begin position="350"/>
        <end position="372"/>
    </location>
</feature>
<gene>
    <name evidence="6" type="ORF">IQ35_02333</name>
</gene>
<dbReference type="RefSeq" id="WP_021244823.1">
    <property type="nucleotide sequence ID" value="NZ_JACIIY010000007.1"/>
</dbReference>
<keyword evidence="1 4" id="KW-0812">Transmembrane</keyword>
<evidence type="ECO:0000313" key="7">
    <source>
        <dbReference type="Proteomes" id="UP000316624"/>
    </source>
</evidence>
<accession>A0A562KBI8</accession>
<feature type="transmembrane region" description="Helical" evidence="4">
    <location>
        <begin position="169"/>
        <end position="189"/>
    </location>
</feature>
<feature type="transmembrane region" description="Helical" evidence="4">
    <location>
        <begin position="267"/>
        <end position="285"/>
    </location>
</feature>
<feature type="transmembrane region" description="Helical" evidence="4">
    <location>
        <begin position="103"/>
        <end position="126"/>
    </location>
</feature>
<proteinExistence type="predicted"/>
<evidence type="ECO:0000256" key="1">
    <source>
        <dbReference type="ARBA" id="ARBA00022692"/>
    </source>
</evidence>